<gene>
    <name evidence="1" type="ORF">FB567DRAFT_588153</name>
</gene>
<evidence type="ECO:0000313" key="2">
    <source>
        <dbReference type="Proteomes" id="UP000813461"/>
    </source>
</evidence>
<dbReference type="Proteomes" id="UP000813461">
    <property type="component" value="Unassembled WGS sequence"/>
</dbReference>
<dbReference type="AlphaFoldDB" id="A0A8K0RDS9"/>
<protein>
    <submittedName>
        <fullName evidence="1">Uncharacterized protein</fullName>
    </submittedName>
</protein>
<comment type="caution">
    <text evidence="1">The sequence shown here is derived from an EMBL/GenBank/DDBJ whole genome shotgun (WGS) entry which is preliminary data.</text>
</comment>
<dbReference type="OrthoDB" id="3796041at2759"/>
<sequence>MSTMNIITDLGSSLEIDDLTKLERLLASKLANIPQYVIPSLTITDIVRQTPRAHYLRAIPPDLQLADFLSNRQLINRDNDRPIKDERVQSLHTTRLVFYYQLSETHQFRRFHDTSRWNFALFTAVLHATSSPTRRSEEITPAARRFMVSYLAAVLEHHNEPAMFTAREEFIRRWKSEVYDLFLDFKAAQKKFMVKQMRTLNREWERELDCVMREMGRTEYDRRVAPFVGCIFPGRKDQQLPTTLLDAHFEHPSPSTPDQAEADMINPLQDEQNELLEALRVPLEEAKWQKNAVHEEPGVTPVDLSFALSCVKNSRPVGMLSCLAAIFGTAEDARTKGQTGA</sequence>
<evidence type="ECO:0000313" key="1">
    <source>
        <dbReference type="EMBL" id="KAH7093729.1"/>
    </source>
</evidence>
<keyword evidence="2" id="KW-1185">Reference proteome</keyword>
<accession>A0A8K0RDS9</accession>
<organism evidence="1 2">
    <name type="scientific">Paraphoma chrysanthemicola</name>
    <dbReference type="NCBI Taxonomy" id="798071"/>
    <lineage>
        <taxon>Eukaryota</taxon>
        <taxon>Fungi</taxon>
        <taxon>Dikarya</taxon>
        <taxon>Ascomycota</taxon>
        <taxon>Pezizomycotina</taxon>
        <taxon>Dothideomycetes</taxon>
        <taxon>Pleosporomycetidae</taxon>
        <taxon>Pleosporales</taxon>
        <taxon>Pleosporineae</taxon>
        <taxon>Phaeosphaeriaceae</taxon>
        <taxon>Paraphoma</taxon>
    </lineage>
</organism>
<proteinExistence type="predicted"/>
<reference evidence="1" key="1">
    <citation type="journal article" date="2021" name="Nat. Commun.">
        <title>Genetic determinants of endophytism in the Arabidopsis root mycobiome.</title>
        <authorList>
            <person name="Mesny F."/>
            <person name="Miyauchi S."/>
            <person name="Thiergart T."/>
            <person name="Pickel B."/>
            <person name="Atanasova L."/>
            <person name="Karlsson M."/>
            <person name="Huettel B."/>
            <person name="Barry K.W."/>
            <person name="Haridas S."/>
            <person name="Chen C."/>
            <person name="Bauer D."/>
            <person name="Andreopoulos W."/>
            <person name="Pangilinan J."/>
            <person name="LaButti K."/>
            <person name="Riley R."/>
            <person name="Lipzen A."/>
            <person name="Clum A."/>
            <person name="Drula E."/>
            <person name="Henrissat B."/>
            <person name="Kohler A."/>
            <person name="Grigoriev I.V."/>
            <person name="Martin F.M."/>
            <person name="Hacquard S."/>
        </authorList>
    </citation>
    <scope>NUCLEOTIDE SEQUENCE</scope>
    <source>
        <strain evidence="1">MPI-SDFR-AT-0120</strain>
    </source>
</reference>
<name>A0A8K0RDS9_9PLEO</name>
<dbReference type="EMBL" id="JAGMVJ010000002">
    <property type="protein sequence ID" value="KAH7093729.1"/>
    <property type="molecule type" value="Genomic_DNA"/>
</dbReference>